<dbReference type="Pfam" id="PF10355">
    <property type="entry name" value="Ytp1"/>
    <property type="match status" value="1"/>
</dbReference>
<keyword evidence="1" id="KW-0812">Transmembrane</keyword>
<evidence type="ECO:0000256" key="1">
    <source>
        <dbReference type="SAM" id="Phobius"/>
    </source>
</evidence>
<name>A0A8H4J0F3_9PEZI</name>
<keyword evidence="2" id="KW-0732">Signal</keyword>
<dbReference type="EMBL" id="WWBZ02000014">
    <property type="protein sequence ID" value="KAF4310514.1"/>
    <property type="molecule type" value="Genomic_DNA"/>
</dbReference>
<proteinExistence type="predicted"/>
<evidence type="ECO:0000313" key="7">
    <source>
        <dbReference type="Proteomes" id="UP000572817"/>
    </source>
</evidence>
<feature type="transmembrane region" description="Helical" evidence="1">
    <location>
        <begin position="60"/>
        <end position="81"/>
    </location>
</feature>
<feature type="signal peptide" evidence="2">
    <location>
        <begin position="1"/>
        <end position="24"/>
    </location>
</feature>
<sequence>MQGVNSAVAATAAVLLNALPLALAHDNDRDMGGKHSANIAHGQDDRPMSYFSYLKHSGLLWTYVSLMLITWIVFAPSVVMFSIARSRLAIPSQLIFVAMQGLTLFTGIVYDMNTPDLYEGDAHRKMRWPVFFITIIWFFLGVAKSYADRIQGSGEASEALLTPSIAHYQQLDREQDHSHQCTETNSAFLDAYPRSSSPEALMSLDHAVDLDRDDDEFEKNNFLPIRSLIATSRSRRLTNLFYTLIERVILVLGFVLVVTGTITIGGIARGNHVFNVLAHYIKGSIFFWYGLLTLGRWMGCFADFGWAWNVKPDHLPGHWKTYIPTAEFTESFVIFLYGASNVFLEHLAAWGGKWTARDLEHVSISVMFFGGGALGMLIDSKKVRELLITSALLVFDALSAELNDPLQPEEIQEFIQDHLKGLSFKRWAEEKYRWYQRAIHKSDKTWPFGHSRDPPETREAVRELIQTSKEEMKHLEKSNDVAVMMAAGTAVAAGAHQLGGRRSGGNVALAEAAEAVAWTSILYQSSKGKRLPCWMVGTVSLKNIKIEVCARGRQPRARLGLLRNFNIFIQGEQEELMDWHYGLQIHQRIDLDLTSVLLAACERDHASTCGEDIFREAPPRSPGGPPFRFINLQHSRLQDFHTHTLPKYAALSYVWGGRQDQMLRRANKAQLYRVGGFIQDALPATISAAIYITRSIGLKYLWIDSWCIVQDDPADKDNQISRMDIIYKSAAVTLVAADKDQTAHSGIKGITADTYREGFDGQTFRELCSAPRIRGLIPISVKQDLSTWESRAWTFQEKVLSRRLLVFSEGYMVWHCRACVAREDMTDADAGTGQLAPLLQPAFRALRAPDAYSVLPLTKRGVYRRSRTFAVYARLVRQYTGRVLGHQQDVLKAFTAITSELAGAFDCAFVVGVPETLLDVALLWQPAPLAAGADAPGSAHVLRRRRDFPSWSWAGWEGRVRYDSTYGVHTDHAGALVQAIEEEAVERIRPLVFFYKVGEDRGLAPIGLLDPLFEHLRIPEDWEAGNLPPGQRERIESRWSVSKIGAVAGAIVFESTVADFVIGESATRTMRFQVGHGPITEMEEEWQSVKSDRGEKVGRIKIHDRDCCVGHS</sequence>
<evidence type="ECO:0000259" key="3">
    <source>
        <dbReference type="Pfam" id="PF06985"/>
    </source>
</evidence>
<dbReference type="PANTHER" id="PTHR31685:SF3">
    <property type="entry name" value="INTEGRAL MEMBRANE PROTEIN (AFU_ORTHOLOGUE AFUA_6G12730)"/>
    <property type="match status" value="1"/>
</dbReference>
<feature type="transmembrane region" description="Helical" evidence="1">
    <location>
        <begin position="130"/>
        <end position="147"/>
    </location>
</feature>
<dbReference type="Pfam" id="PF10348">
    <property type="entry name" value="DUF2427"/>
    <property type="match status" value="1"/>
</dbReference>
<keyword evidence="1" id="KW-1133">Transmembrane helix</keyword>
<protein>
    <submittedName>
        <fullName evidence="6">Heterokaryon incompatibility protein</fullName>
    </submittedName>
</protein>
<dbReference type="OrthoDB" id="5135333at2759"/>
<evidence type="ECO:0000259" key="4">
    <source>
        <dbReference type="Pfam" id="PF10348"/>
    </source>
</evidence>
<reference evidence="6" key="1">
    <citation type="submission" date="2020-04" db="EMBL/GenBank/DDBJ databases">
        <title>Genome Assembly and Annotation of Botryosphaeria dothidea sdau 11-99, a Latent Pathogen of Apple Fruit Ring Rot in China.</title>
        <authorList>
            <person name="Yu C."/>
            <person name="Diao Y."/>
            <person name="Lu Q."/>
            <person name="Zhao J."/>
            <person name="Cui S."/>
            <person name="Peng C."/>
            <person name="He B."/>
            <person name="Liu H."/>
        </authorList>
    </citation>
    <scope>NUCLEOTIDE SEQUENCE [LARGE SCALE GENOMIC DNA]</scope>
    <source>
        <strain evidence="6">Sdau11-99</strain>
    </source>
</reference>
<organism evidence="6 7">
    <name type="scientific">Botryosphaeria dothidea</name>
    <dbReference type="NCBI Taxonomy" id="55169"/>
    <lineage>
        <taxon>Eukaryota</taxon>
        <taxon>Fungi</taxon>
        <taxon>Dikarya</taxon>
        <taxon>Ascomycota</taxon>
        <taxon>Pezizomycotina</taxon>
        <taxon>Dothideomycetes</taxon>
        <taxon>Dothideomycetes incertae sedis</taxon>
        <taxon>Botryosphaeriales</taxon>
        <taxon>Botryosphaeriaceae</taxon>
        <taxon>Botryosphaeria</taxon>
    </lineage>
</organism>
<dbReference type="AlphaFoldDB" id="A0A8H4J0F3"/>
<feature type="transmembrane region" description="Helical" evidence="1">
    <location>
        <begin position="244"/>
        <end position="267"/>
    </location>
</feature>
<gene>
    <name evidence="6" type="ORF">GTA08_BOTSDO13853</name>
</gene>
<dbReference type="Proteomes" id="UP000572817">
    <property type="component" value="Unassembled WGS sequence"/>
</dbReference>
<evidence type="ECO:0000256" key="2">
    <source>
        <dbReference type="SAM" id="SignalP"/>
    </source>
</evidence>
<feature type="transmembrane region" description="Helical" evidence="1">
    <location>
        <begin position="321"/>
        <end position="339"/>
    </location>
</feature>
<comment type="caution">
    <text evidence="6">The sequence shown here is derived from an EMBL/GenBank/DDBJ whole genome shotgun (WGS) entry which is preliminary data.</text>
</comment>
<feature type="transmembrane region" description="Helical" evidence="1">
    <location>
        <begin position="88"/>
        <end position="110"/>
    </location>
</feature>
<feature type="chain" id="PRO_5034380481" evidence="2">
    <location>
        <begin position="25"/>
        <end position="1112"/>
    </location>
</feature>
<evidence type="ECO:0000313" key="6">
    <source>
        <dbReference type="EMBL" id="KAF4310514.1"/>
    </source>
</evidence>
<keyword evidence="7" id="KW-1185">Reference proteome</keyword>
<dbReference type="InterPro" id="IPR010730">
    <property type="entry name" value="HET"/>
</dbReference>
<feature type="domain" description="Protein YTP1-like C-terminal" evidence="5">
    <location>
        <begin position="253"/>
        <end position="390"/>
    </location>
</feature>
<dbReference type="PANTHER" id="PTHR31685">
    <property type="entry name" value="INTEGRAL MEMBRANE PROTEIN (AFU_ORTHOLOGUE AFUA_6G12730)-RELATED"/>
    <property type="match status" value="1"/>
</dbReference>
<dbReference type="InterPro" id="IPR018827">
    <property type="entry name" value="YTP1_C"/>
</dbReference>
<dbReference type="InterPro" id="IPR018825">
    <property type="entry name" value="DUF2427"/>
</dbReference>
<keyword evidence="1" id="KW-0472">Membrane</keyword>
<accession>A0A8H4J0F3</accession>
<feature type="transmembrane region" description="Helical" evidence="1">
    <location>
        <begin position="287"/>
        <end position="309"/>
    </location>
</feature>
<dbReference type="Pfam" id="PF06985">
    <property type="entry name" value="HET"/>
    <property type="match status" value="1"/>
</dbReference>
<evidence type="ECO:0000259" key="5">
    <source>
        <dbReference type="Pfam" id="PF10355"/>
    </source>
</evidence>
<feature type="domain" description="DUF2427" evidence="4">
    <location>
        <begin position="46"/>
        <end position="146"/>
    </location>
</feature>
<feature type="domain" description="Heterokaryon incompatibility" evidence="3">
    <location>
        <begin position="648"/>
        <end position="797"/>
    </location>
</feature>